<accession>A0A0D2P6M0</accession>
<gene>
    <name evidence="1" type="ORF">HYPSUDRAFT_63832</name>
</gene>
<proteinExistence type="predicted"/>
<evidence type="ECO:0000313" key="2">
    <source>
        <dbReference type="Proteomes" id="UP000054270"/>
    </source>
</evidence>
<reference evidence="2" key="1">
    <citation type="submission" date="2014-04" db="EMBL/GenBank/DDBJ databases">
        <title>Evolutionary Origins and Diversification of the Mycorrhizal Mutualists.</title>
        <authorList>
            <consortium name="DOE Joint Genome Institute"/>
            <consortium name="Mycorrhizal Genomics Consortium"/>
            <person name="Kohler A."/>
            <person name="Kuo A."/>
            <person name="Nagy L.G."/>
            <person name="Floudas D."/>
            <person name="Copeland A."/>
            <person name="Barry K.W."/>
            <person name="Cichocki N."/>
            <person name="Veneault-Fourrey C."/>
            <person name="LaButti K."/>
            <person name="Lindquist E.A."/>
            <person name="Lipzen A."/>
            <person name="Lundell T."/>
            <person name="Morin E."/>
            <person name="Murat C."/>
            <person name="Riley R."/>
            <person name="Ohm R."/>
            <person name="Sun H."/>
            <person name="Tunlid A."/>
            <person name="Henrissat B."/>
            <person name="Grigoriev I.V."/>
            <person name="Hibbett D.S."/>
            <person name="Martin F."/>
        </authorList>
    </citation>
    <scope>NUCLEOTIDE SEQUENCE [LARGE SCALE GENOMIC DNA]</scope>
    <source>
        <strain evidence="2">FD-334 SS-4</strain>
    </source>
</reference>
<name>A0A0D2P6M0_HYPSF</name>
<sequence>MVNRALYHATASWFFKRIDVKFDYPPSKHYLENFEAVTNGMAVNWAQEVVFVTWLNRLDAPARAVVQPTTLARIRDLVRARAHSRAEDLGGAVARLGPLCAVTVECTDHPRPGGWAWRAAVVHAALCASLDTLTTLSLCVPLEIVPAFLPPALTFPRLHTLAVRLFTLPVVSAAGVVARADPRPLRAAEAHIGAFVARHTGSLCSLDFSMPPIYVARFLGAPRVIEHYAVDAARVLRAVPPVGQLSTVALSVLSTASFASLPPIATFLTAYGGTLRALTLTVGRPYVQWSSAQAATTPALLGALRLPQLADLSIRCTGTAWPADAALEAAVCACVRAHAELTALGLYGVALSARGAGRLTGARLRRLALAVDVLTPGVLWLFADNLPALHSLEIFTERWCECTGPDGAPGEHRPGEEYEFALAMRRARYPHWALRHLVLSVADITKYCAVAVVTALPALHTLNWTARTQYLAEQRKYVIGYPEAWLLRLKSMPPIKILPMAHIGSGH</sequence>
<dbReference type="Proteomes" id="UP000054270">
    <property type="component" value="Unassembled WGS sequence"/>
</dbReference>
<protein>
    <submittedName>
        <fullName evidence="1">Uncharacterized protein</fullName>
    </submittedName>
</protein>
<organism evidence="1 2">
    <name type="scientific">Hypholoma sublateritium (strain FD-334 SS-4)</name>
    <dbReference type="NCBI Taxonomy" id="945553"/>
    <lineage>
        <taxon>Eukaryota</taxon>
        <taxon>Fungi</taxon>
        <taxon>Dikarya</taxon>
        <taxon>Basidiomycota</taxon>
        <taxon>Agaricomycotina</taxon>
        <taxon>Agaricomycetes</taxon>
        <taxon>Agaricomycetidae</taxon>
        <taxon>Agaricales</taxon>
        <taxon>Agaricineae</taxon>
        <taxon>Strophariaceae</taxon>
        <taxon>Hypholoma</taxon>
    </lineage>
</organism>
<dbReference type="AlphaFoldDB" id="A0A0D2P6M0"/>
<keyword evidence="2" id="KW-1185">Reference proteome</keyword>
<evidence type="ECO:0000313" key="1">
    <source>
        <dbReference type="EMBL" id="KJA26579.1"/>
    </source>
</evidence>
<dbReference type="EMBL" id="KN817527">
    <property type="protein sequence ID" value="KJA26579.1"/>
    <property type="molecule type" value="Genomic_DNA"/>
</dbReference>